<sequence length="490" mass="54298">MSLKGTWTSSNLSKLYAVLSTCIIIITASPKIPSPAGDSLPSHTLKCTACLLYDPFANQQRQHLRVTNMASRVKSKSKRSSDKREHSSHSNETEAEYYEYEETPPAHSGQYSEAYEDPTYTTHTDYEGHAGGPGMTPRTTHSKDEDLSTSYEFEGAHDAGPHEPTEALSKMAISNETAYADGNEAQGDEFYDDQYGSTSKGKNKETAGEEEEHDYEEPAELEAHTKPSKQVTFGETNDYEGHQYDGYQAEDYDTGREASKREYYSMDTVGESSTAAINTYQEVDDVLANAPKGPRISGSKQPRIVDSRFLRYDSSAFQPGNVFKTVWADPMGAPSGHFTSFVTAHQKGKEIHVSTRRFIIVGNTDNQSYCVPIFTYGKQGCRKNGVKANRHGMVYSGDVPPAPLKNEPELGHYPVRVYMGQGNQDLLDESRVNYSILCTVQHNVKAMFIGSITPDDLENIVQPAVFSILNGARDKSSKSSKSSKERRKGK</sequence>
<dbReference type="KEGG" id="pgri:PgNI_06143"/>
<protein>
    <recommendedName>
        <fullName evidence="2">DUF6590 domain-containing protein</fullName>
    </recommendedName>
</protein>
<evidence type="ECO:0000313" key="3">
    <source>
        <dbReference type="Proteomes" id="UP000515153"/>
    </source>
</evidence>
<organism evidence="3 4">
    <name type="scientific">Pyricularia grisea</name>
    <name type="common">Crabgrass-specific blast fungus</name>
    <name type="synonym">Magnaporthe grisea</name>
    <dbReference type="NCBI Taxonomy" id="148305"/>
    <lineage>
        <taxon>Eukaryota</taxon>
        <taxon>Fungi</taxon>
        <taxon>Dikarya</taxon>
        <taxon>Ascomycota</taxon>
        <taxon>Pezizomycotina</taxon>
        <taxon>Sordariomycetes</taxon>
        <taxon>Sordariomycetidae</taxon>
        <taxon>Magnaporthales</taxon>
        <taxon>Pyriculariaceae</taxon>
        <taxon>Pyricularia</taxon>
    </lineage>
</organism>
<dbReference type="Proteomes" id="UP000515153">
    <property type="component" value="Chromosome I"/>
</dbReference>
<dbReference type="InterPro" id="IPR046497">
    <property type="entry name" value="DUF6590"/>
</dbReference>
<dbReference type="AlphaFoldDB" id="A0A6P8B5G4"/>
<feature type="region of interest" description="Disordered" evidence="1">
    <location>
        <begin position="64"/>
        <end position="146"/>
    </location>
</feature>
<reference evidence="4" key="2">
    <citation type="submission" date="2019-10" db="EMBL/GenBank/DDBJ databases">
        <authorList>
            <consortium name="NCBI Genome Project"/>
        </authorList>
    </citation>
    <scope>NUCLEOTIDE SEQUENCE</scope>
    <source>
        <strain evidence="4">NI907</strain>
    </source>
</reference>
<feature type="region of interest" description="Disordered" evidence="1">
    <location>
        <begin position="186"/>
        <end position="252"/>
    </location>
</feature>
<dbReference type="RefSeq" id="XP_030982422.1">
    <property type="nucleotide sequence ID" value="XM_031126170.1"/>
</dbReference>
<dbReference type="GeneID" id="41961079"/>
<name>A0A6P8B5G4_PYRGI</name>
<feature type="compositionally biased region" description="Acidic residues" evidence="1">
    <location>
        <begin position="93"/>
        <end position="102"/>
    </location>
</feature>
<feature type="compositionally biased region" description="Acidic residues" evidence="1">
    <location>
        <begin position="208"/>
        <end position="220"/>
    </location>
</feature>
<evidence type="ECO:0000259" key="2">
    <source>
        <dbReference type="Pfam" id="PF20233"/>
    </source>
</evidence>
<gene>
    <name evidence="4" type="ORF">PgNI_06143</name>
</gene>
<dbReference type="PANTHER" id="PTHR35391">
    <property type="entry name" value="C2H2-TYPE DOMAIN-CONTAINING PROTEIN-RELATED"/>
    <property type="match status" value="1"/>
</dbReference>
<dbReference type="PANTHER" id="PTHR35391:SF5">
    <property type="entry name" value="DUF6590 DOMAIN-CONTAINING PROTEIN"/>
    <property type="match status" value="1"/>
</dbReference>
<reference evidence="4" key="3">
    <citation type="submission" date="2025-08" db="UniProtKB">
        <authorList>
            <consortium name="RefSeq"/>
        </authorList>
    </citation>
    <scope>IDENTIFICATION</scope>
    <source>
        <strain evidence="4">NI907</strain>
    </source>
</reference>
<evidence type="ECO:0000313" key="4">
    <source>
        <dbReference type="RefSeq" id="XP_030982422.1"/>
    </source>
</evidence>
<reference evidence="3 4" key="1">
    <citation type="journal article" date="2019" name="Mol. Biol. Evol.">
        <title>Blast fungal genomes show frequent chromosomal changes, gene gains and losses, and effector gene turnover.</title>
        <authorList>
            <person name="Gomez Luciano L.B."/>
            <person name="Jason Tsai I."/>
            <person name="Chuma I."/>
            <person name="Tosa Y."/>
            <person name="Chen Y.H."/>
            <person name="Li J.Y."/>
            <person name="Li M.Y."/>
            <person name="Jade Lu M.Y."/>
            <person name="Nakayashiki H."/>
            <person name="Li W.H."/>
        </authorList>
    </citation>
    <scope>NUCLEOTIDE SEQUENCE [LARGE SCALE GENOMIC DNA]</scope>
    <source>
        <strain evidence="3 4">NI907</strain>
    </source>
</reference>
<keyword evidence="3" id="KW-1185">Reference proteome</keyword>
<proteinExistence type="predicted"/>
<accession>A0A6P8B5G4</accession>
<dbReference type="Pfam" id="PF20233">
    <property type="entry name" value="DUF6590"/>
    <property type="match status" value="1"/>
</dbReference>
<feature type="compositionally biased region" description="Basic and acidic residues" evidence="1">
    <location>
        <begin position="79"/>
        <end position="92"/>
    </location>
</feature>
<feature type="domain" description="DUF6590" evidence="2">
    <location>
        <begin position="315"/>
        <end position="460"/>
    </location>
</feature>
<evidence type="ECO:0000256" key="1">
    <source>
        <dbReference type="SAM" id="MobiDB-lite"/>
    </source>
</evidence>